<feature type="region of interest" description="Disordered" evidence="1">
    <location>
        <begin position="1"/>
        <end position="24"/>
    </location>
</feature>
<sequence length="115" mass="13004">RDGRRDTHGQGRTDNSWGPRAIGGPCVLTHTQTTPKKAYERYQGHLMGPPTDPGPSGSARVFKWSVRPCQHFILLMCSHSHSMPKIFLTFSGLSFNYPRLYRQLVLFKITCLITS</sequence>
<proteinExistence type="predicted"/>
<dbReference type="Proteomes" id="UP001162483">
    <property type="component" value="Unassembled WGS sequence"/>
</dbReference>
<evidence type="ECO:0000313" key="3">
    <source>
        <dbReference type="Proteomes" id="UP001162483"/>
    </source>
</evidence>
<organism evidence="2 3">
    <name type="scientific">Staurois parvus</name>
    <dbReference type="NCBI Taxonomy" id="386267"/>
    <lineage>
        <taxon>Eukaryota</taxon>
        <taxon>Metazoa</taxon>
        <taxon>Chordata</taxon>
        <taxon>Craniata</taxon>
        <taxon>Vertebrata</taxon>
        <taxon>Euteleostomi</taxon>
        <taxon>Amphibia</taxon>
        <taxon>Batrachia</taxon>
        <taxon>Anura</taxon>
        <taxon>Neobatrachia</taxon>
        <taxon>Ranoidea</taxon>
        <taxon>Ranidae</taxon>
        <taxon>Staurois</taxon>
    </lineage>
</organism>
<protein>
    <submittedName>
        <fullName evidence="2">Uncharacterized protein</fullName>
    </submittedName>
</protein>
<comment type="caution">
    <text evidence="2">The sequence shown here is derived from an EMBL/GenBank/DDBJ whole genome shotgun (WGS) entry which is preliminary data.</text>
</comment>
<evidence type="ECO:0000313" key="2">
    <source>
        <dbReference type="EMBL" id="CAI9553089.1"/>
    </source>
</evidence>
<feature type="non-terminal residue" evidence="2">
    <location>
        <position position="115"/>
    </location>
</feature>
<feature type="non-terminal residue" evidence="2">
    <location>
        <position position="1"/>
    </location>
</feature>
<name>A0ABN9BZB7_9NEOB</name>
<evidence type="ECO:0000256" key="1">
    <source>
        <dbReference type="SAM" id="MobiDB-lite"/>
    </source>
</evidence>
<reference evidence="2" key="1">
    <citation type="submission" date="2023-05" db="EMBL/GenBank/DDBJ databases">
        <authorList>
            <person name="Stuckert A."/>
        </authorList>
    </citation>
    <scope>NUCLEOTIDE SEQUENCE</scope>
</reference>
<accession>A0ABN9BZB7</accession>
<feature type="compositionally biased region" description="Basic and acidic residues" evidence="1">
    <location>
        <begin position="1"/>
        <end position="11"/>
    </location>
</feature>
<keyword evidence="3" id="KW-1185">Reference proteome</keyword>
<dbReference type="EMBL" id="CATNWA010006941">
    <property type="protein sequence ID" value="CAI9553089.1"/>
    <property type="molecule type" value="Genomic_DNA"/>
</dbReference>
<gene>
    <name evidence="2" type="ORF">SPARVUS_LOCUS3983203</name>
</gene>